<dbReference type="InterPro" id="IPR036291">
    <property type="entry name" value="NAD(P)-bd_dom_sf"/>
</dbReference>
<dbReference type="InterPro" id="IPR050425">
    <property type="entry name" value="NAD(P)_dehydrat-like"/>
</dbReference>
<dbReference type="InterPro" id="IPR001509">
    <property type="entry name" value="Epimerase_deHydtase"/>
</dbReference>
<keyword evidence="5" id="KW-1185">Reference proteome</keyword>
<accession>A0A7G5DX24</accession>
<dbReference type="GO" id="GO:0016616">
    <property type="term" value="F:oxidoreductase activity, acting on the CH-OH group of donors, NAD or NADP as acceptor"/>
    <property type="evidence" value="ECO:0007669"/>
    <property type="project" value="TreeGrafter"/>
</dbReference>
<organism evidence="4 5">
    <name type="scientific">Sphingobacterium paramultivorum</name>
    <dbReference type="NCBI Taxonomy" id="2886510"/>
    <lineage>
        <taxon>Bacteria</taxon>
        <taxon>Pseudomonadati</taxon>
        <taxon>Bacteroidota</taxon>
        <taxon>Sphingobacteriia</taxon>
        <taxon>Sphingobacteriales</taxon>
        <taxon>Sphingobacteriaceae</taxon>
        <taxon>Sphingobacterium</taxon>
    </lineage>
</organism>
<dbReference type="Proteomes" id="UP000515450">
    <property type="component" value="Chromosome"/>
</dbReference>
<comment type="similarity">
    <text evidence="2">Belongs to the NAD(P)-dependent epimerase/dehydratase family. Dihydroflavonol-4-reductase subfamily.</text>
</comment>
<dbReference type="Gene3D" id="3.40.50.720">
    <property type="entry name" value="NAD(P)-binding Rossmann-like Domain"/>
    <property type="match status" value="1"/>
</dbReference>
<dbReference type="PANTHER" id="PTHR10366">
    <property type="entry name" value="NAD DEPENDENT EPIMERASE/DEHYDRATASE"/>
    <property type="match status" value="1"/>
</dbReference>
<keyword evidence="1" id="KW-0560">Oxidoreductase</keyword>
<evidence type="ECO:0000256" key="1">
    <source>
        <dbReference type="ARBA" id="ARBA00023002"/>
    </source>
</evidence>
<proteinExistence type="inferred from homology"/>
<name>A0A7G5DX24_9SPHI</name>
<feature type="domain" description="NAD-dependent epimerase/dehydratase" evidence="3">
    <location>
        <begin position="6"/>
        <end position="247"/>
    </location>
</feature>
<dbReference type="SUPFAM" id="SSF51735">
    <property type="entry name" value="NAD(P)-binding Rossmann-fold domains"/>
    <property type="match status" value="1"/>
</dbReference>
<dbReference type="FunFam" id="3.40.50.720:FF:000336">
    <property type="entry name" value="Aldehyde reductase"/>
    <property type="match status" value="1"/>
</dbReference>
<reference evidence="4 5" key="1">
    <citation type="journal article" date="2020" name="G3 (Bethesda)">
        <title>CeMbio - The Caenorhabditis elegans Microbiome Resource.</title>
        <authorList>
            <person name="Dirksen P."/>
            <person name="Assie A."/>
            <person name="Zimmermann J."/>
            <person name="Zhang F."/>
            <person name="Tietje A.M."/>
            <person name="Marsh S.A."/>
            <person name="Felix M.A."/>
            <person name="Shapira M."/>
            <person name="Kaleta C."/>
            <person name="Schulenburg H."/>
            <person name="Samuel B."/>
        </authorList>
    </citation>
    <scope>NUCLEOTIDE SEQUENCE [LARGE SCALE GENOMIC DNA]</scope>
    <source>
        <strain evidence="4 5">BIGb0170</strain>
    </source>
</reference>
<dbReference type="RefSeq" id="WP_153847669.1">
    <property type="nucleotide sequence ID" value="NZ_CP058555.1"/>
</dbReference>
<evidence type="ECO:0000256" key="2">
    <source>
        <dbReference type="ARBA" id="ARBA00023445"/>
    </source>
</evidence>
<dbReference type="CDD" id="cd05227">
    <property type="entry name" value="AR_SDR_e"/>
    <property type="match status" value="1"/>
</dbReference>
<protein>
    <submittedName>
        <fullName evidence="4">Aldehyde reductase</fullName>
    </submittedName>
</protein>
<dbReference type="AlphaFoldDB" id="A0A7G5DX24"/>
<dbReference type="EMBL" id="CP058555">
    <property type="protein sequence ID" value="QMV66299.1"/>
    <property type="molecule type" value="Genomic_DNA"/>
</dbReference>
<evidence type="ECO:0000259" key="3">
    <source>
        <dbReference type="Pfam" id="PF01370"/>
    </source>
</evidence>
<dbReference type="Pfam" id="PF01370">
    <property type="entry name" value="Epimerase"/>
    <property type="match status" value="1"/>
</dbReference>
<evidence type="ECO:0000313" key="4">
    <source>
        <dbReference type="EMBL" id="QMV66299.1"/>
    </source>
</evidence>
<evidence type="ECO:0000313" key="5">
    <source>
        <dbReference type="Proteomes" id="UP000515450"/>
    </source>
</evidence>
<dbReference type="PANTHER" id="PTHR10366:SF564">
    <property type="entry name" value="STEROL-4-ALPHA-CARBOXYLATE 3-DEHYDROGENASE, DECARBOXYLATING"/>
    <property type="match status" value="1"/>
</dbReference>
<gene>
    <name evidence="4" type="ORF">HS960_00870</name>
</gene>
<sequence length="346" mass="38021">MKNQQVLLTGVTGFLGAHTAIQLLNKGYEVIGTLRNRDRISSIKEVIGQHTDHLDKLHFAVADLNDASIWNDLAKGVDFIQHVASPFPTTLPKNEDELIVPAKNGTLNILSAAVDNNVKRVVMTSSLAAIAYGRQNKEPNKILTESDWTDISRESDLTPYYKSKTIAEKAAWDFIRQDASSLELVTVCPGAILGPVIEKDYGTSAEIVVALMNGSYPALPKIGFDLVDVRSVADLLILAMESPDATGNRYIAATGYLTLKAVALILKDHFPGHKIPTAEFPNFITRMLAQFRPELKPVLLEMVRRKTDISKAQRELGWKPIPVKEAVIACANSLLELQIVKNNGKT</sequence>